<dbReference type="InterPro" id="IPR000917">
    <property type="entry name" value="Sulfatase_N"/>
</dbReference>
<accession>A0ABN7TWG3</accession>
<name>A0ABN7TWG3_9BACL</name>
<comment type="caution">
    <text evidence="2">The sequence shown here is derived from an EMBL/GenBank/DDBJ whole genome shotgun (WGS) entry which is preliminary data.</text>
</comment>
<feature type="domain" description="Sulfatase N-terminal" evidence="1">
    <location>
        <begin position="2"/>
        <end position="56"/>
    </location>
</feature>
<dbReference type="Pfam" id="PF00884">
    <property type="entry name" value="Sulfatase"/>
    <property type="match status" value="1"/>
</dbReference>
<dbReference type="EMBL" id="CAJVCE010000023">
    <property type="protein sequence ID" value="CAG7654824.1"/>
    <property type="molecule type" value="Genomic_DNA"/>
</dbReference>
<organism evidence="2 3">
    <name type="scientific">Paenibacillus allorhizosphaerae</name>
    <dbReference type="NCBI Taxonomy" id="2849866"/>
    <lineage>
        <taxon>Bacteria</taxon>
        <taxon>Bacillati</taxon>
        <taxon>Bacillota</taxon>
        <taxon>Bacilli</taxon>
        <taxon>Bacillales</taxon>
        <taxon>Paenibacillaceae</taxon>
        <taxon>Paenibacillus</taxon>
    </lineage>
</organism>
<dbReference type="RefSeq" id="WP_218102096.1">
    <property type="nucleotide sequence ID" value="NZ_CAJVCE010000023.1"/>
</dbReference>
<gene>
    <name evidence="2" type="ORF">PAECIP111802_05895</name>
</gene>
<reference evidence="2 3" key="1">
    <citation type="submission" date="2021-06" db="EMBL/GenBank/DDBJ databases">
        <authorList>
            <person name="Criscuolo A."/>
        </authorList>
    </citation>
    <scope>NUCLEOTIDE SEQUENCE [LARGE SCALE GENOMIC DNA]</scope>
    <source>
        <strain evidence="3">CIP 111802</strain>
    </source>
</reference>
<evidence type="ECO:0000313" key="2">
    <source>
        <dbReference type="EMBL" id="CAG7654824.1"/>
    </source>
</evidence>
<protein>
    <recommendedName>
        <fullName evidence="1">Sulfatase N-terminal domain-containing protein</fullName>
    </recommendedName>
</protein>
<keyword evidence="3" id="KW-1185">Reference proteome</keyword>
<evidence type="ECO:0000259" key="1">
    <source>
        <dbReference type="Pfam" id="PF00884"/>
    </source>
</evidence>
<evidence type="ECO:0000313" key="3">
    <source>
        <dbReference type="Proteomes" id="UP000730618"/>
    </source>
</evidence>
<dbReference type="Proteomes" id="UP000730618">
    <property type="component" value="Unassembled WGS sequence"/>
</dbReference>
<sequence length="68" mass="7625">MNSLESRGLLKNTIIVFLSDHGDFVVEYGLIKKGLELPDMLLRIPLLFTGPGIRASSMPHDFRTNLLI</sequence>
<proteinExistence type="predicted"/>